<proteinExistence type="predicted"/>
<dbReference type="EMBL" id="AMYD01000197">
    <property type="protein sequence ID" value="EQB58843.1"/>
    <property type="molecule type" value="Genomic_DNA"/>
</dbReference>
<name>T0L1Q6_COLGC</name>
<evidence type="ECO:0000313" key="1">
    <source>
        <dbReference type="EMBL" id="EQB58843.1"/>
    </source>
</evidence>
<dbReference type="OrthoDB" id="4857793at2759"/>
<dbReference type="AlphaFoldDB" id="T0L1Q6"/>
<comment type="caution">
    <text evidence="1">The sequence shown here is derived from an EMBL/GenBank/DDBJ whole genome shotgun (WGS) entry which is preliminary data.</text>
</comment>
<gene>
    <name evidence="1" type="ORF">CGLO_00853</name>
</gene>
<reference evidence="2" key="1">
    <citation type="journal article" date="2013" name="Mol. Plant Microbe Interact.">
        <title>Global aspects of pacC regulation of pathogenicity genes in Colletotrichum gloeosporioides as revealed by transcriptome analysis.</title>
        <authorList>
            <person name="Alkan N."/>
            <person name="Meng X."/>
            <person name="Friedlander G."/>
            <person name="Reuveni E."/>
            <person name="Sukno S."/>
            <person name="Sherman A."/>
            <person name="Thon M."/>
            <person name="Fluhr R."/>
            <person name="Prusky D."/>
        </authorList>
    </citation>
    <scope>NUCLEOTIDE SEQUENCE [LARGE SCALE GENOMIC DNA]</scope>
    <source>
        <strain evidence="2">Cg-14</strain>
    </source>
</reference>
<evidence type="ECO:0000313" key="2">
    <source>
        <dbReference type="Proteomes" id="UP000015530"/>
    </source>
</evidence>
<dbReference type="HOGENOM" id="CLU_2108830_0_0_1"/>
<sequence>MRFDNYLCDDIGVSRIGNNCTVVLPRYYPSREPSPPFTFHRNVSRTDNSLGMYRKILHLELLLRTSPVRDILSQAKDGQDLAFHEILALVESFCQYKARIRRFSQRQRDEEVEVA</sequence>
<accession>T0L1Q6</accession>
<dbReference type="Proteomes" id="UP000015530">
    <property type="component" value="Unassembled WGS sequence"/>
</dbReference>
<organism evidence="1 2">
    <name type="scientific">Colletotrichum gloeosporioides (strain Cg-14)</name>
    <name type="common">Anthracnose fungus</name>
    <name type="synonym">Glomerella cingulata</name>
    <dbReference type="NCBI Taxonomy" id="1237896"/>
    <lineage>
        <taxon>Eukaryota</taxon>
        <taxon>Fungi</taxon>
        <taxon>Dikarya</taxon>
        <taxon>Ascomycota</taxon>
        <taxon>Pezizomycotina</taxon>
        <taxon>Sordariomycetes</taxon>
        <taxon>Hypocreomycetidae</taxon>
        <taxon>Glomerellales</taxon>
        <taxon>Glomerellaceae</taxon>
        <taxon>Colletotrichum</taxon>
        <taxon>Colletotrichum gloeosporioides species complex</taxon>
    </lineage>
</organism>
<protein>
    <submittedName>
        <fullName evidence="1">Uncharacterized protein</fullName>
    </submittedName>
</protein>